<proteinExistence type="predicted"/>
<dbReference type="SUPFAM" id="SSF52374">
    <property type="entry name" value="Nucleotidylyl transferase"/>
    <property type="match status" value="1"/>
</dbReference>
<evidence type="ECO:0008006" key="5">
    <source>
        <dbReference type="Google" id="ProtNLM"/>
    </source>
</evidence>
<dbReference type="PANTHER" id="PTHR37825:SF1">
    <property type="entry name" value="TRNA(MET) CYTIDINE ACETATE LIGASE"/>
    <property type="match status" value="1"/>
</dbReference>
<gene>
    <name evidence="3" type="ORF">Q757_05905</name>
</gene>
<evidence type="ECO:0000313" key="4">
    <source>
        <dbReference type="Proteomes" id="UP000030023"/>
    </source>
</evidence>
<sequence>MNATGLITEYNPFHNGHLYHLNQAKSIDPDAVIIVLMSGNWVQRGTPAIVDKWQRADIALRSGADLVFELPFYFAVQPGDIFAQGAIRLLNDLSINRLVFGSEHPNTDFIELAEQSVLLDGDESFTNKNATYASNFANALQKETGFKLDQANDILAFSYAKAIYQQKLMDKIEIKPIKRISSDYHQSYIDTDSKISSATAIRRALSEGKDVSNLTPMHDLEYTDYEKKYFDLLKYRLITDNIGQIRSVYQVNEGIDFY</sequence>
<organism evidence="3 4">
    <name type="scientific">Oenococcus alcoholitolerans</name>
    <dbReference type="NCBI Taxonomy" id="931074"/>
    <lineage>
        <taxon>Bacteria</taxon>
        <taxon>Bacillati</taxon>
        <taxon>Bacillota</taxon>
        <taxon>Bacilli</taxon>
        <taxon>Lactobacillales</taxon>
        <taxon>Lactobacillaceae</taxon>
        <taxon>Oenococcus</taxon>
    </lineage>
</organism>
<protein>
    <recommendedName>
        <fullName evidence="5">Nucleotidyltransferase</fullName>
    </recommendedName>
</protein>
<dbReference type="InterPro" id="IPR014729">
    <property type="entry name" value="Rossmann-like_a/b/a_fold"/>
</dbReference>
<keyword evidence="1" id="KW-0436">Ligase</keyword>
<name>A0ABR4XQJ4_9LACO</name>
<accession>A0ABR4XQJ4</accession>
<evidence type="ECO:0000256" key="1">
    <source>
        <dbReference type="ARBA" id="ARBA00022598"/>
    </source>
</evidence>
<evidence type="ECO:0000313" key="3">
    <source>
        <dbReference type="EMBL" id="KGO31651.1"/>
    </source>
</evidence>
<dbReference type="PANTHER" id="PTHR37825">
    <property type="entry name" value="TRNA(MET) CYTIDINE ACETATE LIGASE"/>
    <property type="match status" value="1"/>
</dbReference>
<reference evidence="3 4" key="1">
    <citation type="journal article" date="2014" name="Antonie Van Leeuwenhoek">
        <title>Oenococcus alcoholitolerans sp. nov., a lactic acid bacteria isolated from cachaca and ethanol fermentation processes.</title>
        <authorList>
            <person name="Badotti F."/>
            <person name="Moreira A.P."/>
            <person name="Tonon L.A."/>
            <person name="de Lucena B.T."/>
            <person name="Gomes Fde C."/>
            <person name="Kruger R."/>
            <person name="Thompson C.C."/>
            <person name="de Morais M.A.Jr."/>
            <person name="Rosa C.A."/>
            <person name="Thompson F.L."/>
        </authorList>
    </citation>
    <scope>NUCLEOTIDE SEQUENCE [LARGE SCALE GENOMIC DNA]</scope>
    <source>
        <strain evidence="3 4">UFRJ-M7.2.18</strain>
    </source>
</reference>
<keyword evidence="2" id="KW-0819">tRNA processing</keyword>
<dbReference type="Gene3D" id="3.40.50.620">
    <property type="entry name" value="HUPs"/>
    <property type="match status" value="1"/>
</dbReference>
<dbReference type="EMBL" id="AXCV01000265">
    <property type="protein sequence ID" value="KGO31651.1"/>
    <property type="molecule type" value="Genomic_DNA"/>
</dbReference>
<keyword evidence="4" id="KW-1185">Reference proteome</keyword>
<dbReference type="InterPro" id="IPR008513">
    <property type="entry name" value="tRNA(Met)_cyd_acetate_ligase"/>
</dbReference>
<comment type="caution">
    <text evidence="3">The sequence shown here is derived from an EMBL/GenBank/DDBJ whole genome shotgun (WGS) entry which is preliminary data.</text>
</comment>
<dbReference type="Pfam" id="PF05636">
    <property type="entry name" value="HIGH_NTase1"/>
    <property type="match status" value="1"/>
</dbReference>
<dbReference type="Proteomes" id="UP000030023">
    <property type="component" value="Unassembled WGS sequence"/>
</dbReference>
<evidence type="ECO:0000256" key="2">
    <source>
        <dbReference type="ARBA" id="ARBA00022694"/>
    </source>
</evidence>